<accession>A0AA88D6C3</accession>
<evidence type="ECO:0000313" key="1">
    <source>
        <dbReference type="EMBL" id="GMN47453.1"/>
    </source>
</evidence>
<proteinExistence type="predicted"/>
<dbReference type="AlphaFoldDB" id="A0AA88D6C3"/>
<organism evidence="1 2">
    <name type="scientific">Ficus carica</name>
    <name type="common">Common fig</name>
    <dbReference type="NCBI Taxonomy" id="3494"/>
    <lineage>
        <taxon>Eukaryota</taxon>
        <taxon>Viridiplantae</taxon>
        <taxon>Streptophyta</taxon>
        <taxon>Embryophyta</taxon>
        <taxon>Tracheophyta</taxon>
        <taxon>Spermatophyta</taxon>
        <taxon>Magnoliopsida</taxon>
        <taxon>eudicotyledons</taxon>
        <taxon>Gunneridae</taxon>
        <taxon>Pentapetalae</taxon>
        <taxon>rosids</taxon>
        <taxon>fabids</taxon>
        <taxon>Rosales</taxon>
        <taxon>Moraceae</taxon>
        <taxon>Ficeae</taxon>
        <taxon>Ficus</taxon>
    </lineage>
</organism>
<comment type="caution">
    <text evidence="1">The sequence shown here is derived from an EMBL/GenBank/DDBJ whole genome shotgun (WGS) entry which is preliminary data.</text>
</comment>
<sequence length="68" mass="7760">MPIVDQHNSFKASCTLYDKQPGMSDPPTMLVDSQECKLFIKDEHQGGLLLIANGREPSHRYNPWDTTR</sequence>
<dbReference type="EMBL" id="BTGU01000025">
    <property type="protein sequence ID" value="GMN47453.1"/>
    <property type="molecule type" value="Genomic_DNA"/>
</dbReference>
<dbReference type="Proteomes" id="UP001187192">
    <property type="component" value="Unassembled WGS sequence"/>
</dbReference>
<keyword evidence="2" id="KW-1185">Reference proteome</keyword>
<reference evidence="1" key="1">
    <citation type="submission" date="2023-07" db="EMBL/GenBank/DDBJ databases">
        <title>draft genome sequence of fig (Ficus carica).</title>
        <authorList>
            <person name="Takahashi T."/>
            <person name="Nishimura K."/>
        </authorList>
    </citation>
    <scope>NUCLEOTIDE SEQUENCE</scope>
</reference>
<protein>
    <submittedName>
        <fullName evidence="1">Uncharacterized protein</fullName>
    </submittedName>
</protein>
<gene>
    <name evidence="1" type="ORF">TIFTF001_016637</name>
</gene>
<evidence type="ECO:0000313" key="2">
    <source>
        <dbReference type="Proteomes" id="UP001187192"/>
    </source>
</evidence>
<name>A0AA88D6C3_FICCA</name>